<dbReference type="Ensembl" id="ENSPFOT00000030713.1">
    <property type="protein sequence ID" value="ENSPFOP00000030083.1"/>
    <property type="gene ID" value="ENSPFOG00000023462.1"/>
</dbReference>
<dbReference type="OMA" id="ESHYSCV"/>
<dbReference type="eggNOG" id="ENOG502S81Y">
    <property type="taxonomic scope" value="Eukaryota"/>
</dbReference>
<dbReference type="AlphaFoldDB" id="A0A096MF92"/>
<organism evidence="1 2">
    <name type="scientific">Poecilia formosa</name>
    <name type="common">Amazon molly</name>
    <name type="synonym">Limia formosa</name>
    <dbReference type="NCBI Taxonomy" id="48698"/>
    <lineage>
        <taxon>Eukaryota</taxon>
        <taxon>Metazoa</taxon>
        <taxon>Chordata</taxon>
        <taxon>Craniata</taxon>
        <taxon>Vertebrata</taxon>
        <taxon>Euteleostomi</taxon>
        <taxon>Actinopterygii</taxon>
        <taxon>Neopterygii</taxon>
        <taxon>Teleostei</taxon>
        <taxon>Neoteleostei</taxon>
        <taxon>Acanthomorphata</taxon>
        <taxon>Ovalentaria</taxon>
        <taxon>Atherinomorphae</taxon>
        <taxon>Cyprinodontiformes</taxon>
        <taxon>Poeciliidae</taxon>
        <taxon>Poeciliinae</taxon>
        <taxon>Poecilia</taxon>
    </lineage>
</organism>
<dbReference type="EMBL" id="AYCK01020713">
    <property type="status" value="NOT_ANNOTATED_CDS"/>
    <property type="molecule type" value="Genomic_DNA"/>
</dbReference>
<evidence type="ECO:0000313" key="2">
    <source>
        <dbReference type="Proteomes" id="UP000028760"/>
    </source>
</evidence>
<reference evidence="1" key="3">
    <citation type="submission" date="2025-09" db="UniProtKB">
        <authorList>
            <consortium name="Ensembl"/>
        </authorList>
    </citation>
    <scope>IDENTIFICATION</scope>
</reference>
<dbReference type="GeneTree" id="ENSGT00940000171243"/>
<protein>
    <recommendedName>
        <fullName evidence="3">L1 transposable element RRM domain-containing protein</fullName>
    </recommendedName>
</protein>
<name>A0A096MF92_POEFO</name>
<evidence type="ECO:0000313" key="1">
    <source>
        <dbReference type="Ensembl" id="ENSPFOP00000030083.1"/>
    </source>
</evidence>
<reference evidence="1" key="2">
    <citation type="submission" date="2025-08" db="UniProtKB">
        <authorList>
            <consortium name="Ensembl"/>
        </authorList>
    </citation>
    <scope>IDENTIFICATION</scope>
</reference>
<evidence type="ECO:0008006" key="3">
    <source>
        <dbReference type="Google" id="ProtNLM"/>
    </source>
</evidence>
<proteinExistence type="predicted"/>
<dbReference type="SUPFAM" id="SSF57997">
    <property type="entry name" value="Tropomyosin"/>
    <property type="match status" value="1"/>
</dbReference>
<keyword evidence="2" id="KW-1185">Reference proteome</keyword>
<dbReference type="InterPro" id="IPR004244">
    <property type="entry name" value="Transposase_22"/>
</dbReference>
<sequence length="243" mass="28577">FGLIAEKSESHDKKLEEIRNTTTATERRIADIVSRIAEMEDHLCFLEDAREKQEANPMASSAEVEILRQKLDDMENRERRNNLRFLGFTESCEGSDLVAFLKPTLPTLLNINFPKGLEIDRAHRLGQLSPGQGNQPSRPRPIIVRFERFQDREHIAKAARKRERRIMVFPDYSKLLSDKRRKFDKCKKLLHEKRVHFFLNYPAVLTVITSRGRERFEDHKKSMAYFTRNWEKNLTSYSANQTL</sequence>
<reference evidence="2" key="1">
    <citation type="submission" date="2013-10" db="EMBL/GenBank/DDBJ databases">
        <authorList>
            <person name="Schartl M."/>
            <person name="Warren W."/>
        </authorList>
    </citation>
    <scope>NUCLEOTIDE SEQUENCE [LARGE SCALE GENOMIC DNA]</scope>
    <source>
        <strain evidence="2">female</strain>
    </source>
</reference>
<accession>A0A096MF92</accession>
<dbReference type="PANTHER" id="PTHR11505">
    <property type="entry name" value="L1 TRANSPOSABLE ELEMENT-RELATED"/>
    <property type="match status" value="1"/>
</dbReference>
<dbReference type="STRING" id="48698.ENSPFOP00000030083"/>
<dbReference type="Gene3D" id="3.30.70.1820">
    <property type="entry name" value="L1 transposable element, RRM domain"/>
    <property type="match status" value="1"/>
</dbReference>
<dbReference type="Proteomes" id="UP000028760">
    <property type="component" value="Unassembled WGS sequence"/>
</dbReference>